<dbReference type="InterPro" id="IPR002872">
    <property type="entry name" value="Proline_DH_dom"/>
</dbReference>
<sequence length="320" mass="34964">MVSQETSTLAAAALKKLAMNKACREAFSEDALFFKLFEPAAQRYFLAANREALLPKLQLLNGKGYALSVEYVGEENADPAVVQRFVDEYLASIQPFAEAGLRPQLSFDLSAVGLAVSQEMAYKNASTIIAAAAEHDLPVMISMEHASAVDSILEVYGELAPAHANVGVTLQAYLHRTLDDLPKVLGYGRKVRLVKGVYNEPLEVALPRGDALDERYLNLLRKVLDAGVSVSCATQDPALIPRILAEPRHAANLELEMLHGVQPAVLRRARETGVPCRIYAVYGGSWYLHFLHRLAESPIEILGALADFSDPSRVVFGADY</sequence>
<dbReference type="InterPro" id="IPR029041">
    <property type="entry name" value="FAD-linked_oxidoreductase-like"/>
</dbReference>
<keyword evidence="1" id="KW-0560">Oxidoreductase</keyword>
<evidence type="ECO:0000259" key="2">
    <source>
        <dbReference type="Pfam" id="PF01619"/>
    </source>
</evidence>
<dbReference type="SUPFAM" id="SSF51730">
    <property type="entry name" value="FAD-linked oxidoreductase"/>
    <property type="match status" value="1"/>
</dbReference>
<dbReference type="AlphaFoldDB" id="A0A2V4ITK6"/>
<reference evidence="3 4" key="1">
    <citation type="submission" date="2018-06" db="EMBL/GenBank/DDBJ databases">
        <title>Pseudomonas diversity within urban Lake Michigan freshwaters.</title>
        <authorList>
            <person name="Batrich M."/>
            <person name="Hatzopoulos T."/>
            <person name="Putonti C."/>
        </authorList>
    </citation>
    <scope>NUCLEOTIDE SEQUENCE [LARGE SCALE GENOMIC DNA]</scope>
    <source>
        <strain evidence="3 4">LBp-160603</strain>
    </source>
</reference>
<dbReference type="Pfam" id="PF01619">
    <property type="entry name" value="Pro_dh"/>
    <property type="match status" value="1"/>
</dbReference>
<evidence type="ECO:0000313" key="4">
    <source>
        <dbReference type="Proteomes" id="UP000247620"/>
    </source>
</evidence>
<gene>
    <name evidence="3" type="ORF">DMX07_00610</name>
</gene>
<organism evidence="3 4">
    <name type="scientific">Pseudomonas soli</name>
    <dbReference type="NCBI Taxonomy" id="1306993"/>
    <lineage>
        <taxon>Bacteria</taxon>
        <taxon>Pseudomonadati</taxon>
        <taxon>Pseudomonadota</taxon>
        <taxon>Gammaproteobacteria</taxon>
        <taxon>Pseudomonadales</taxon>
        <taxon>Pseudomonadaceae</taxon>
        <taxon>Pseudomonas</taxon>
    </lineage>
</organism>
<evidence type="ECO:0000256" key="1">
    <source>
        <dbReference type="ARBA" id="ARBA00023002"/>
    </source>
</evidence>
<protein>
    <submittedName>
        <fullName evidence="3">Proline dehydrogenase</fullName>
    </submittedName>
</protein>
<feature type="domain" description="Proline dehydrogenase" evidence="2">
    <location>
        <begin position="57"/>
        <end position="284"/>
    </location>
</feature>
<accession>A0A2V4ITK6</accession>
<dbReference type="Proteomes" id="UP000247620">
    <property type="component" value="Unassembled WGS sequence"/>
</dbReference>
<evidence type="ECO:0000313" key="3">
    <source>
        <dbReference type="EMBL" id="PYB86320.1"/>
    </source>
</evidence>
<name>A0A2V4ITK6_9PSED</name>
<proteinExistence type="predicted"/>
<dbReference type="EMBL" id="QJRO01000001">
    <property type="protein sequence ID" value="PYB86320.1"/>
    <property type="molecule type" value="Genomic_DNA"/>
</dbReference>
<comment type="caution">
    <text evidence="3">The sequence shown here is derived from an EMBL/GenBank/DDBJ whole genome shotgun (WGS) entry which is preliminary data.</text>
</comment>
<dbReference type="GO" id="GO:0006562">
    <property type="term" value="P:L-proline catabolic process"/>
    <property type="evidence" value="ECO:0007669"/>
    <property type="project" value="UniProtKB-ARBA"/>
</dbReference>
<dbReference type="RefSeq" id="WP_110696865.1">
    <property type="nucleotide sequence ID" value="NZ_CP151184.1"/>
</dbReference>
<dbReference type="GO" id="GO:0004657">
    <property type="term" value="F:proline dehydrogenase activity"/>
    <property type="evidence" value="ECO:0007669"/>
    <property type="project" value="UniProtKB-ARBA"/>
</dbReference>
<dbReference type="Gene3D" id="3.20.20.220">
    <property type="match status" value="1"/>
</dbReference>